<feature type="non-terminal residue" evidence="6">
    <location>
        <position position="206"/>
    </location>
</feature>
<evidence type="ECO:0000256" key="3">
    <source>
        <dbReference type="ARBA" id="ARBA00022989"/>
    </source>
</evidence>
<dbReference type="GO" id="GO:0009977">
    <property type="term" value="F:proton motive force dependent protein transmembrane transporter activity"/>
    <property type="evidence" value="ECO:0007669"/>
    <property type="project" value="TreeGrafter"/>
</dbReference>
<accession>X1IU00</accession>
<sequence length="206" mass="22430">LLRAVLAVAVGMVLCYAFGGHLLKVMLWPLAVATAGNPPKLKYFSPSEGFTVYLRVALVAGAVLASPYALRQMWMFIAAGLYERERRTVRKLLAPSVALFLLGVAFFMVIVAPLGMRFFMNFARTHYPEPPQWGVEFFSRFLIGDNPVLPATAPTTAPAAGAGSLEPELRIGYYISFVTTLALVFGLSFQTPLVVLFLGRSGLVPV</sequence>
<keyword evidence="2 5" id="KW-0812">Transmembrane</keyword>
<organism evidence="6">
    <name type="scientific">marine sediment metagenome</name>
    <dbReference type="NCBI Taxonomy" id="412755"/>
    <lineage>
        <taxon>unclassified sequences</taxon>
        <taxon>metagenomes</taxon>
        <taxon>ecological metagenomes</taxon>
    </lineage>
</organism>
<name>X1IU00_9ZZZZ</name>
<reference evidence="6" key="1">
    <citation type="journal article" date="2014" name="Front. Microbiol.">
        <title>High frequency of phylogenetically diverse reductive dehalogenase-homologous genes in deep subseafloor sedimentary metagenomes.</title>
        <authorList>
            <person name="Kawai M."/>
            <person name="Futagami T."/>
            <person name="Toyoda A."/>
            <person name="Takaki Y."/>
            <person name="Nishi S."/>
            <person name="Hori S."/>
            <person name="Arai W."/>
            <person name="Tsubouchi T."/>
            <person name="Morono Y."/>
            <person name="Uchiyama I."/>
            <person name="Ito T."/>
            <person name="Fujiyama A."/>
            <person name="Inagaki F."/>
            <person name="Takami H."/>
        </authorList>
    </citation>
    <scope>NUCLEOTIDE SEQUENCE</scope>
    <source>
        <strain evidence="6">Expedition CK06-06</strain>
    </source>
</reference>
<evidence type="ECO:0000256" key="4">
    <source>
        <dbReference type="ARBA" id="ARBA00023136"/>
    </source>
</evidence>
<keyword evidence="3 5" id="KW-1133">Transmembrane helix</keyword>
<evidence type="ECO:0000313" key="6">
    <source>
        <dbReference type="EMBL" id="GAH85921.1"/>
    </source>
</evidence>
<protein>
    <submittedName>
        <fullName evidence="6">Uncharacterized protein</fullName>
    </submittedName>
</protein>
<dbReference type="GO" id="GO:0065002">
    <property type="term" value="P:intracellular protein transmembrane transport"/>
    <property type="evidence" value="ECO:0007669"/>
    <property type="project" value="TreeGrafter"/>
</dbReference>
<dbReference type="PANTHER" id="PTHR30371">
    <property type="entry name" value="SEC-INDEPENDENT PROTEIN TRANSLOCASE PROTEIN TATC"/>
    <property type="match status" value="1"/>
</dbReference>
<dbReference type="InterPro" id="IPR002033">
    <property type="entry name" value="TatC"/>
</dbReference>
<dbReference type="EMBL" id="BARU01042531">
    <property type="protein sequence ID" value="GAH85921.1"/>
    <property type="molecule type" value="Genomic_DNA"/>
</dbReference>
<dbReference type="PRINTS" id="PR01840">
    <property type="entry name" value="TATCFAMILY"/>
</dbReference>
<dbReference type="GO" id="GO:0033281">
    <property type="term" value="C:TAT protein transport complex"/>
    <property type="evidence" value="ECO:0007669"/>
    <property type="project" value="TreeGrafter"/>
</dbReference>
<evidence type="ECO:0000256" key="5">
    <source>
        <dbReference type="SAM" id="Phobius"/>
    </source>
</evidence>
<evidence type="ECO:0000256" key="2">
    <source>
        <dbReference type="ARBA" id="ARBA00022692"/>
    </source>
</evidence>
<feature type="transmembrane region" description="Helical" evidence="5">
    <location>
        <begin position="171"/>
        <end position="198"/>
    </location>
</feature>
<dbReference type="PANTHER" id="PTHR30371:SF0">
    <property type="entry name" value="SEC-INDEPENDENT PROTEIN TRANSLOCASE PROTEIN TATC, CHLOROPLASTIC-RELATED"/>
    <property type="match status" value="1"/>
</dbReference>
<feature type="non-terminal residue" evidence="6">
    <location>
        <position position="1"/>
    </location>
</feature>
<proteinExistence type="predicted"/>
<evidence type="ECO:0000256" key="1">
    <source>
        <dbReference type="ARBA" id="ARBA00004141"/>
    </source>
</evidence>
<feature type="transmembrane region" description="Helical" evidence="5">
    <location>
        <begin position="92"/>
        <end position="114"/>
    </location>
</feature>
<comment type="subcellular location">
    <subcellularLocation>
        <location evidence="1">Membrane</location>
        <topology evidence="1">Multi-pass membrane protein</topology>
    </subcellularLocation>
</comment>
<feature type="transmembrane region" description="Helical" evidence="5">
    <location>
        <begin position="52"/>
        <end position="71"/>
    </location>
</feature>
<comment type="caution">
    <text evidence="6">The sequence shown here is derived from an EMBL/GenBank/DDBJ whole genome shotgun (WGS) entry which is preliminary data.</text>
</comment>
<dbReference type="AlphaFoldDB" id="X1IU00"/>
<dbReference type="GO" id="GO:0043953">
    <property type="term" value="P:protein transport by the Tat complex"/>
    <property type="evidence" value="ECO:0007669"/>
    <property type="project" value="TreeGrafter"/>
</dbReference>
<keyword evidence="4 5" id="KW-0472">Membrane</keyword>
<gene>
    <name evidence="6" type="ORF">S03H2_65328</name>
</gene>
<dbReference type="Pfam" id="PF00902">
    <property type="entry name" value="TatC"/>
    <property type="match status" value="1"/>
</dbReference>